<comment type="domain">
    <text evidence="6">Has three domains with a flexible linker between the domains II and III and assumes an 'L' shape. Domain III is highly mobile and contacts RuvB.</text>
</comment>
<dbReference type="SUPFAM" id="SSF50249">
    <property type="entry name" value="Nucleic acid-binding proteins"/>
    <property type="match status" value="1"/>
</dbReference>
<comment type="function">
    <text evidence="6">The RuvA-RuvB-RuvC complex processes Holliday junction (HJ) DNA during genetic recombination and DNA repair, while the RuvA-RuvB complex plays an important role in the rescue of blocked DNA replication forks via replication fork reversal (RFR). RuvA specifically binds to HJ cruciform DNA, conferring on it an open structure. The RuvB hexamer acts as an ATP-dependent pump, pulling dsDNA into and through the RuvAB complex. HJ branch migration allows RuvC to scan DNA until it finds its consensus sequence, where it cleaves and resolves the cruciform DNA.</text>
</comment>
<organism evidence="8 9">
    <name type="scientific">Chlamydia muridarum</name>
    <dbReference type="NCBI Taxonomy" id="83560"/>
    <lineage>
        <taxon>Bacteria</taxon>
        <taxon>Pseudomonadati</taxon>
        <taxon>Chlamydiota</taxon>
        <taxon>Chlamydiia</taxon>
        <taxon>Chlamydiales</taxon>
        <taxon>Chlamydiaceae</taxon>
        <taxon>Chlamydia/Chlamydophila group</taxon>
        <taxon>Chlamydia</taxon>
    </lineage>
</organism>
<comment type="caution">
    <text evidence="6">Lacks conserved residue(s) required for the propagation of feature annotation.</text>
</comment>
<dbReference type="GO" id="GO:0000400">
    <property type="term" value="F:four-way junction DNA binding"/>
    <property type="evidence" value="ECO:0007669"/>
    <property type="project" value="UniProtKB-UniRule"/>
</dbReference>
<keyword evidence="8" id="KW-0378">Hydrolase</keyword>
<keyword evidence="4 6" id="KW-0233">DNA recombination</keyword>
<keyword evidence="5 6" id="KW-0234">DNA repair</keyword>
<comment type="subunit">
    <text evidence="6">Homotetramer. Forms an RuvA(8)-RuvB(12)-Holliday junction (HJ) complex. HJ DNA is sandwiched between 2 RuvA tetramers; dsDNA enters through RuvA and exits via RuvB. An RuvB hexamer assembles on each DNA strand where it exits the tetramer. Each RuvB hexamer is contacted by two RuvA subunits (via domain III) on 2 adjacent RuvB subunits; this complex drives branch migration. In the full resolvosome a probable DNA-RuvA(4)-RuvB(12)-RuvC(2) complex forms which resolves the HJ.</text>
</comment>
<dbReference type="GO" id="GO:0006310">
    <property type="term" value="P:DNA recombination"/>
    <property type="evidence" value="ECO:0007669"/>
    <property type="project" value="UniProtKB-UniRule"/>
</dbReference>
<keyword evidence="1 6" id="KW-0963">Cytoplasm</keyword>
<dbReference type="GO" id="GO:0005737">
    <property type="term" value="C:cytoplasm"/>
    <property type="evidence" value="ECO:0007669"/>
    <property type="project" value="UniProtKB-SubCell"/>
</dbReference>
<dbReference type="GO" id="GO:0048476">
    <property type="term" value="C:Holliday junction resolvase complex"/>
    <property type="evidence" value="ECO:0007669"/>
    <property type="project" value="UniProtKB-UniRule"/>
</dbReference>
<dbReference type="InterPro" id="IPR010994">
    <property type="entry name" value="RuvA_2-like"/>
</dbReference>
<evidence type="ECO:0000256" key="5">
    <source>
        <dbReference type="ARBA" id="ARBA00023204"/>
    </source>
</evidence>
<evidence type="ECO:0000313" key="8">
    <source>
        <dbReference type="EMBL" id="AJR10854.1"/>
    </source>
</evidence>
<proteinExistence type="inferred from homology"/>
<dbReference type="InterPro" id="IPR012340">
    <property type="entry name" value="NA-bd_OB-fold"/>
</dbReference>
<dbReference type="SUPFAM" id="SSF47781">
    <property type="entry name" value="RuvA domain 2-like"/>
    <property type="match status" value="1"/>
</dbReference>
<evidence type="ECO:0000313" key="9">
    <source>
        <dbReference type="Proteomes" id="UP000260363"/>
    </source>
</evidence>
<name>A0A069ZSN1_CHLMR</name>
<dbReference type="GeneID" id="1246154"/>
<dbReference type="RefSeq" id="WP_010231551.1">
    <property type="nucleotide sequence ID" value="NZ_CP007217.1"/>
</dbReference>
<evidence type="ECO:0000256" key="6">
    <source>
        <dbReference type="HAMAP-Rule" id="MF_00031"/>
    </source>
</evidence>
<comment type="similarity">
    <text evidence="6">Belongs to the RuvA family.</text>
</comment>
<gene>
    <name evidence="6" type="primary">ruvA</name>
    <name evidence="8" type="ORF">BD36_04235</name>
</gene>
<dbReference type="STRING" id="83560.NC80_03975"/>
<dbReference type="SMART" id="SM00278">
    <property type="entry name" value="HhH1"/>
    <property type="match status" value="2"/>
</dbReference>
<keyword evidence="8" id="KW-0347">Helicase</keyword>
<feature type="domain" description="Helix-hairpin-helix DNA-binding motif class 1" evidence="7">
    <location>
        <begin position="74"/>
        <end position="93"/>
    </location>
</feature>
<dbReference type="GO" id="GO:0009378">
    <property type="term" value="F:four-way junction helicase activity"/>
    <property type="evidence" value="ECO:0007669"/>
    <property type="project" value="InterPro"/>
</dbReference>
<dbReference type="GO" id="GO:0005524">
    <property type="term" value="F:ATP binding"/>
    <property type="evidence" value="ECO:0007669"/>
    <property type="project" value="InterPro"/>
</dbReference>
<evidence type="ECO:0000259" key="7">
    <source>
        <dbReference type="SMART" id="SM00278"/>
    </source>
</evidence>
<dbReference type="Proteomes" id="UP000260363">
    <property type="component" value="Chromosome"/>
</dbReference>
<dbReference type="KEGG" id="cmx:DNC_04005"/>
<dbReference type="InterPro" id="IPR000085">
    <property type="entry name" value="RuvA"/>
</dbReference>
<dbReference type="GO" id="GO:0006281">
    <property type="term" value="P:DNA repair"/>
    <property type="evidence" value="ECO:0007669"/>
    <property type="project" value="UniProtKB-UniRule"/>
</dbReference>
<dbReference type="CDD" id="cd14332">
    <property type="entry name" value="UBA_RuvA_C"/>
    <property type="match status" value="1"/>
</dbReference>
<dbReference type="Gene3D" id="1.10.8.10">
    <property type="entry name" value="DNA helicase RuvA subunit, C-terminal domain"/>
    <property type="match status" value="1"/>
</dbReference>
<keyword evidence="8" id="KW-0067">ATP-binding</keyword>
<keyword evidence="3 6" id="KW-0238">DNA-binding</keyword>
<dbReference type="OMA" id="ECAGVGY"/>
<sequence>MYEYIKGKLTHTDEAYVVIESFGIGYSIMLSERFLVDLRELMHQEVLIYVHSVIRETEHSLYGFSSRAERECFRLLISFSGIGPKTGLAILNMFPLQELCSVARLENVKAIASVPGIGKKTAEKLMVDLKQKLPALMPLYLEEPVVASSSTTTSFKEGIGALMNLGFSRLAADRMMTEAVKELSEDASVAELLPVALRKG</sequence>
<evidence type="ECO:0000256" key="4">
    <source>
        <dbReference type="ARBA" id="ARBA00023172"/>
    </source>
</evidence>
<dbReference type="InterPro" id="IPR003583">
    <property type="entry name" value="Hlx-hairpin-Hlx_DNA-bd_motif"/>
</dbReference>
<protein>
    <recommendedName>
        <fullName evidence="6">Holliday junction branch migration complex subunit RuvA</fullName>
    </recommendedName>
</protein>
<dbReference type="Gene3D" id="2.40.50.140">
    <property type="entry name" value="Nucleic acid-binding proteins"/>
    <property type="match status" value="1"/>
</dbReference>
<dbReference type="AlphaFoldDB" id="A0A069ZSN1"/>
<dbReference type="GO" id="GO:0009379">
    <property type="term" value="C:Holliday junction helicase complex"/>
    <property type="evidence" value="ECO:0007669"/>
    <property type="project" value="InterPro"/>
</dbReference>
<dbReference type="Gene3D" id="1.10.150.20">
    <property type="entry name" value="5' to 3' exonuclease, C-terminal subdomain"/>
    <property type="match status" value="1"/>
</dbReference>
<reference evidence="8 9" key="1">
    <citation type="submission" date="2014-02" db="EMBL/GenBank/DDBJ databases">
        <authorList>
            <person name="Chen C."/>
            <person name="Conrad T.A."/>
            <person name="Zhou Z."/>
            <person name="Lai Z."/>
            <person name="Zhong G."/>
        </authorList>
    </citation>
    <scope>NUCLEOTIDE SEQUENCE [LARGE SCALE GENOMIC DNA]</scope>
    <source>
        <strain evidence="8 9">Nigg3-28</strain>
    </source>
</reference>
<dbReference type="SMR" id="A0A069ZSN1"/>
<comment type="subcellular location">
    <subcellularLocation>
        <location evidence="6">Cytoplasm</location>
    </subcellularLocation>
</comment>
<dbReference type="KEGG" id="cmg:NC81_03995"/>
<dbReference type="PATRIC" id="fig|243161.6.peg.846"/>
<dbReference type="KEGG" id="cmm:NC80_03975"/>
<evidence type="ECO:0000256" key="1">
    <source>
        <dbReference type="ARBA" id="ARBA00022490"/>
    </source>
</evidence>
<accession>A0A069ZSN1</accession>
<evidence type="ECO:0000256" key="2">
    <source>
        <dbReference type="ARBA" id="ARBA00022763"/>
    </source>
</evidence>
<dbReference type="InterPro" id="IPR013849">
    <property type="entry name" value="DNA_helicase_Holl-junc_RuvA_I"/>
</dbReference>
<feature type="region of interest" description="Domain III" evidence="6">
    <location>
        <begin position="150"/>
        <end position="200"/>
    </location>
</feature>
<keyword evidence="8" id="KW-0547">Nucleotide-binding</keyword>
<feature type="domain" description="Helix-hairpin-helix DNA-binding motif class 1" evidence="7">
    <location>
        <begin position="109"/>
        <end position="128"/>
    </location>
</feature>
<dbReference type="EMBL" id="CP007217">
    <property type="protein sequence ID" value="AJR10854.1"/>
    <property type="molecule type" value="Genomic_DNA"/>
</dbReference>
<dbReference type="Pfam" id="PF14520">
    <property type="entry name" value="HHH_5"/>
    <property type="match status" value="1"/>
</dbReference>
<dbReference type="NCBIfam" id="TIGR00084">
    <property type="entry name" value="ruvA"/>
    <property type="match status" value="1"/>
</dbReference>
<dbReference type="Pfam" id="PF01330">
    <property type="entry name" value="RuvA_N"/>
    <property type="match status" value="1"/>
</dbReference>
<keyword evidence="2 6" id="KW-0227">DNA damage</keyword>
<dbReference type="InterPro" id="IPR011114">
    <property type="entry name" value="RuvA_C"/>
</dbReference>
<dbReference type="HAMAP" id="MF_00031">
    <property type="entry name" value="DNA_HJ_migration_RuvA"/>
    <property type="match status" value="1"/>
</dbReference>
<evidence type="ECO:0000256" key="3">
    <source>
        <dbReference type="ARBA" id="ARBA00023125"/>
    </source>
</evidence>